<dbReference type="CDD" id="cd14785">
    <property type="entry name" value="V-ATPase_C"/>
    <property type="match status" value="1"/>
</dbReference>
<dbReference type="InterPro" id="IPR004907">
    <property type="entry name" value="ATPase_V1-cplx_csu"/>
</dbReference>
<dbReference type="PANTHER" id="PTHR10137">
    <property type="entry name" value="V-TYPE PROTON ATPASE SUBUNIT C"/>
    <property type="match status" value="1"/>
</dbReference>
<comment type="similarity">
    <text evidence="1 6">Belongs to the V-ATPase C subunit family.</text>
</comment>
<evidence type="ECO:0000256" key="1">
    <source>
        <dbReference type="ARBA" id="ARBA00006138"/>
    </source>
</evidence>
<dbReference type="STRING" id="29139.ENSVURP00010026778"/>
<dbReference type="GO" id="GO:0005765">
    <property type="term" value="C:lysosomal membrane"/>
    <property type="evidence" value="ECO:0007669"/>
    <property type="project" value="TreeGrafter"/>
</dbReference>
<dbReference type="Ensembl" id="ENSVURT00010030504.1">
    <property type="protein sequence ID" value="ENSVURP00010026778.1"/>
    <property type="gene ID" value="ENSVURG00010020506.1"/>
</dbReference>
<dbReference type="GO" id="GO:0000221">
    <property type="term" value="C:vacuolar proton-transporting V-type ATPase, V1 domain"/>
    <property type="evidence" value="ECO:0007669"/>
    <property type="project" value="TreeGrafter"/>
</dbReference>
<evidence type="ECO:0000256" key="7">
    <source>
        <dbReference type="SAM" id="Coils"/>
    </source>
</evidence>
<dbReference type="Gene3D" id="1.20.1460.10">
    <property type="entry name" value="subunit c (vma5p) of the yeast v-atpase, domain 2"/>
    <property type="match status" value="1"/>
</dbReference>
<keyword evidence="2 6" id="KW-0813">Transport</keyword>
<dbReference type="GO" id="GO:0046961">
    <property type="term" value="F:proton-transporting ATPase activity, rotational mechanism"/>
    <property type="evidence" value="ECO:0007669"/>
    <property type="project" value="InterPro"/>
</dbReference>
<reference evidence="8" key="3">
    <citation type="submission" date="2025-09" db="UniProtKB">
        <authorList>
            <consortium name="Ensembl"/>
        </authorList>
    </citation>
    <scope>IDENTIFICATION</scope>
</reference>
<reference evidence="8" key="2">
    <citation type="submission" date="2025-08" db="UniProtKB">
        <authorList>
            <consortium name="Ensembl"/>
        </authorList>
    </citation>
    <scope>IDENTIFICATION</scope>
</reference>
<organism evidence="8 9">
    <name type="scientific">Vombatus ursinus</name>
    <name type="common">Common wombat</name>
    <dbReference type="NCBI Taxonomy" id="29139"/>
    <lineage>
        <taxon>Eukaryota</taxon>
        <taxon>Metazoa</taxon>
        <taxon>Chordata</taxon>
        <taxon>Craniata</taxon>
        <taxon>Vertebrata</taxon>
        <taxon>Euteleostomi</taxon>
        <taxon>Mammalia</taxon>
        <taxon>Metatheria</taxon>
        <taxon>Diprotodontia</taxon>
        <taxon>Vombatidae</taxon>
        <taxon>Vombatus</taxon>
    </lineage>
</organism>
<sequence>MNNFTSKSNLSRNTDFLIPDFKMGTLDSLLSLSDELGELGRLAESLMKRMTRMTRYVLELKAAKKGEVQEYLFADGVTLASFVTHFEWDLTKYPVKQPLGAIADTLGKELAQVETDLKSSITAYSQLKRELENMEKKLLGSLFTRTVSDIVRKEDFVLDSKYLITLLVVVPKASYSLWQKTYESLSDMVVPRSTKLIAEDQENGLFTVTIFQKAIDDFKAKATANKFTVRDFFYDEKQIQSEREELTKLLSAKKQRDHSRRAKNSRPSSFLDRIAKAIRLRKCWKRGTKKQTEKVEELESEGSWKSPFLHWLKVNFGKTLLVWIHIAALSIFAESSLRYGLPVNFKAVLLHPQKKSRKRLRKILNSTFKHLDAVAASMVDTPVNIPGLQLSNEEYFPYVCFNIRLKFLD</sequence>
<reference evidence="9" key="1">
    <citation type="submission" date="2018-12" db="EMBL/GenBank/DDBJ databases">
        <authorList>
            <person name="Yazar S."/>
        </authorList>
    </citation>
    <scope>NUCLEOTIDE SEQUENCE [LARGE SCALE GENOMIC DNA]</scope>
</reference>
<evidence type="ECO:0000256" key="4">
    <source>
        <dbReference type="ARBA" id="ARBA00023065"/>
    </source>
</evidence>
<dbReference type="Gene3D" id="3.30.70.100">
    <property type="match status" value="1"/>
</dbReference>
<evidence type="ECO:0000256" key="5">
    <source>
        <dbReference type="ARBA" id="ARBA00046006"/>
    </source>
</evidence>
<evidence type="ECO:0000313" key="8">
    <source>
        <dbReference type="Ensembl" id="ENSVURP00010026778.1"/>
    </source>
</evidence>
<name>A0A4X2LRT6_VOMUR</name>
<evidence type="ECO:0000256" key="2">
    <source>
        <dbReference type="ARBA" id="ARBA00022448"/>
    </source>
</evidence>
<dbReference type="FunFam" id="3.30.70.100:FF:000002">
    <property type="entry name" value="V-type proton ATPase subunit C"/>
    <property type="match status" value="1"/>
</dbReference>
<dbReference type="Proteomes" id="UP000314987">
    <property type="component" value="Unassembled WGS sequence"/>
</dbReference>
<dbReference type="PANTHER" id="PTHR10137:SF4">
    <property type="entry name" value="V-TYPE PROTON ATPASE SUBUNIT C 2"/>
    <property type="match status" value="1"/>
</dbReference>
<gene>
    <name evidence="8" type="primary">LOC114054336</name>
</gene>
<keyword evidence="3 6" id="KW-0375">Hydrogen ion transport</keyword>
<dbReference type="AlphaFoldDB" id="A0A4X2LRT6"/>
<keyword evidence="4 6" id="KW-0406">Ion transport</keyword>
<comment type="function">
    <text evidence="5 6">Subunit of the V1 complex of vacuolar(H+)-ATPase (V-ATPase), a multisubunit enzyme composed of a peripheral complex (V1) that hydrolyzes ATP and a membrane integral complex (V0) that translocates protons. V-ATPase is responsible for acidifying and maintaining the pH of intracellular compartments and in some cell types, is targeted to the plasma membrane, where it is responsible for acidifying the extracellular environment. Subunit C is necessary for the assembly of the catalytic sector of the enzyme and is likely to have a specific function in its catalytic activity.</text>
</comment>
<dbReference type="SUPFAM" id="SSF118203">
    <property type="entry name" value="Vacuolar ATP synthase subunit C"/>
    <property type="match status" value="2"/>
</dbReference>
<dbReference type="OMA" id="THFEWDL"/>
<comment type="subunit">
    <text evidence="6">V-ATPase is a heteromultimeric enzyme made up of two complexes: the ATP-hydrolytic V1 complex and the proton translocation V0 complex. The V1 complex consists of three catalytic AB heterodimers that form a heterohexamer, three peripheral stalks each consisting of EG heterodimers, one central rotor including subunits D and F, and the regulatory subunits C and H. The proton translocation complex V0 consists of the proton transport subunit a, a ring of proteolipid subunits c9c'', rotary subunit d, subunits e and f, and two accessory subunits.</text>
</comment>
<keyword evidence="7" id="KW-0175">Coiled coil</keyword>
<dbReference type="InterPro" id="IPR036132">
    <property type="entry name" value="Vac_ATP_synth_c_sf"/>
</dbReference>
<evidence type="ECO:0000256" key="3">
    <source>
        <dbReference type="ARBA" id="ARBA00022781"/>
    </source>
</evidence>
<accession>A0A4X2LRT6</accession>
<proteinExistence type="inferred from homology"/>
<feature type="coiled-coil region" evidence="7">
    <location>
        <begin position="110"/>
        <end position="137"/>
    </location>
</feature>
<evidence type="ECO:0000256" key="6">
    <source>
        <dbReference type="RuleBase" id="RU364010"/>
    </source>
</evidence>
<evidence type="ECO:0000313" key="9">
    <source>
        <dbReference type="Proteomes" id="UP000314987"/>
    </source>
</evidence>
<protein>
    <recommendedName>
        <fullName evidence="6">V-type proton ATPase subunit C</fullName>
    </recommendedName>
</protein>
<dbReference type="Pfam" id="PF03223">
    <property type="entry name" value="V-ATPase_C"/>
    <property type="match status" value="1"/>
</dbReference>
<keyword evidence="9" id="KW-1185">Reference proteome</keyword>
<dbReference type="GeneTree" id="ENSGT00390000004263"/>